<keyword evidence="2" id="KW-0805">Transcription regulation</keyword>
<feature type="domain" description="RNA polymerase sigma-70 region 2" evidence="5">
    <location>
        <begin position="65"/>
        <end position="127"/>
    </location>
</feature>
<dbReference type="RefSeq" id="WP_310834394.1">
    <property type="nucleotide sequence ID" value="NZ_CAWQFN010000747.1"/>
</dbReference>
<keyword evidence="4" id="KW-0804">Transcription</keyword>
<dbReference type="GO" id="GO:0006352">
    <property type="term" value="P:DNA-templated transcription initiation"/>
    <property type="evidence" value="ECO:0007669"/>
    <property type="project" value="InterPro"/>
</dbReference>
<gene>
    <name evidence="7" type="ORF">G7B40_036505</name>
</gene>
<proteinExistence type="inferred from homology"/>
<dbReference type="SUPFAM" id="SSF88659">
    <property type="entry name" value="Sigma3 and sigma4 domains of RNA polymerase sigma factors"/>
    <property type="match status" value="1"/>
</dbReference>
<dbReference type="InterPro" id="IPR013249">
    <property type="entry name" value="RNA_pol_sigma70_r4_t2"/>
</dbReference>
<dbReference type="InterPro" id="IPR014284">
    <property type="entry name" value="RNA_pol_sigma-70_dom"/>
</dbReference>
<dbReference type="Gene3D" id="1.10.1740.10">
    <property type="match status" value="1"/>
</dbReference>
<dbReference type="Pfam" id="PF04542">
    <property type="entry name" value="Sigma70_r2"/>
    <property type="match status" value="1"/>
</dbReference>
<dbReference type="Proteomes" id="UP000667802">
    <property type="component" value="Unassembled WGS sequence"/>
</dbReference>
<feature type="domain" description="RNA polymerase sigma factor 70 region 4 type 2" evidence="6">
    <location>
        <begin position="160"/>
        <end position="211"/>
    </location>
</feature>
<dbReference type="InterPro" id="IPR013325">
    <property type="entry name" value="RNA_pol_sigma_r2"/>
</dbReference>
<dbReference type="GO" id="GO:0016987">
    <property type="term" value="F:sigma factor activity"/>
    <property type="evidence" value="ECO:0007669"/>
    <property type="project" value="UniProtKB-KW"/>
</dbReference>
<dbReference type="EMBL" id="JAALHA020000029">
    <property type="protein sequence ID" value="MDR9900017.1"/>
    <property type="molecule type" value="Genomic_DNA"/>
</dbReference>
<dbReference type="Gene3D" id="1.10.10.10">
    <property type="entry name" value="Winged helix-like DNA-binding domain superfamily/Winged helix DNA-binding domain"/>
    <property type="match status" value="1"/>
</dbReference>
<accession>A0AAP5MD44</accession>
<keyword evidence="3" id="KW-0731">Sigma factor</keyword>
<dbReference type="PANTHER" id="PTHR43133">
    <property type="entry name" value="RNA POLYMERASE ECF-TYPE SIGMA FACTO"/>
    <property type="match status" value="1"/>
</dbReference>
<reference evidence="8" key="1">
    <citation type="journal article" date="2021" name="Science">
        <title>Hunting the eagle killer: A cyanobacterial neurotoxin causes vacuolar myelinopathy.</title>
        <authorList>
            <person name="Breinlinger S."/>
            <person name="Phillips T.J."/>
            <person name="Haram B.N."/>
            <person name="Mares J."/>
            <person name="Martinez Yerena J.A."/>
            <person name="Hrouzek P."/>
            <person name="Sobotka R."/>
            <person name="Henderson W.M."/>
            <person name="Schmieder P."/>
            <person name="Williams S.M."/>
            <person name="Lauderdale J.D."/>
            <person name="Wilde H.D."/>
            <person name="Gerrin W."/>
            <person name="Kust A."/>
            <person name="Washington J.W."/>
            <person name="Wagner C."/>
            <person name="Geier B."/>
            <person name="Liebeke M."/>
            <person name="Enke H."/>
            <person name="Niedermeyer T.H.J."/>
            <person name="Wilde S.B."/>
        </authorList>
    </citation>
    <scope>NUCLEOTIDE SEQUENCE [LARGE SCALE GENOMIC DNA]</scope>
    <source>
        <strain evidence="8">Thurmond2011</strain>
    </source>
</reference>
<evidence type="ECO:0000256" key="3">
    <source>
        <dbReference type="ARBA" id="ARBA00023082"/>
    </source>
</evidence>
<evidence type="ECO:0000256" key="1">
    <source>
        <dbReference type="ARBA" id="ARBA00010641"/>
    </source>
</evidence>
<dbReference type="InterPro" id="IPR039425">
    <property type="entry name" value="RNA_pol_sigma-70-like"/>
</dbReference>
<dbReference type="InterPro" id="IPR007627">
    <property type="entry name" value="RNA_pol_sigma70_r2"/>
</dbReference>
<dbReference type="PANTHER" id="PTHR43133:SF51">
    <property type="entry name" value="RNA POLYMERASE SIGMA FACTOR"/>
    <property type="match status" value="1"/>
</dbReference>
<name>A0AAP5MD44_9CYAN</name>
<dbReference type="NCBIfam" id="NF009171">
    <property type="entry name" value="PRK12518.1"/>
    <property type="match status" value="1"/>
</dbReference>
<comment type="similarity">
    <text evidence="1">Belongs to the sigma-70 factor family. ECF subfamily.</text>
</comment>
<evidence type="ECO:0000313" key="8">
    <source>
        <dbReference type="Proteomes" id="UP000667802"/>
    </source>
</evidence>
<evidence type="ECO:0000313" key="7">
    <source>
        <dbReference type="EMBL" id="MDR9900017.1"/>
    </source>
</evidence>
<dbReference type="InterPro" id="IPR036388">
    <property type="entry name" value="WH-like_DNA-bd_sf"/>
</dbReference>
<dbReference type="AlphaFoldDB" id="A0AAP5MD44"/>
<sequence>MNLSYHPTSLNKYKLRNGWMGVAQVLVVPTNVSQGGQFNSKSEGESDHDLVQQCLKGDSQSFRKLYRRHQHRVRSILYQLCDQSSLDDLVQEVFLRAWKGLPKFRGSAKFSTWLYRIAWNVASDQRQKVVQGRTQLQNITEKSPTQQDAPDLMELHYQDLVQRGLDSLSFDHRTILVLHDLEEVPQKEVAQILDIPVGTVKSRLFHARAAMRQFLKQQGVQL</sequence>
<evidence type="ECO:0000256" key="2">
    <source>
        <dbReference type="ARBA" id="ARBA00023015"/>
    </source>
</evidence>
<evidence type="ECO:0000256" key="4">
    <source>
        <dbReference type="ARBA" id="ARBA00023163"/>
    </source>
</evidence>
<dbReference type="Pfam" id="PF08281">
    <property type="entry name" value="Sigma70_r4_2"/>
    <property type="match status" value="1"/>
</dbReference>
<keyword evidence="8" id="KW-1185">Reference proteome</keyword>
<dbReference type="NCBIfam" id="TIGR02937">
    <property type="entry name" value="sigma70-ECF"/>
    <property type="match status" value="1"/>
</dbReference>
<dbReference type="CDD" id="cd06171">
    <property type="entry name" value="Sigma70_r4"/>
    <property type="match status" value="1"/>
</dbReference>
<dbReference type="SUPFAM" id="SSF88946">
    <property type="entry name" value="Sigma2 domain of RNA polymerase sigma factors"/>
    <property type="match status" value="1"/>
</dbReference>
<protein>
    <submittedName>
        <fullName evidence="7">Sigma-70 family RNA polymerase sigma factor</fullName>
    </submittedName>
</protein>
<dbReference type="InterPro" id="IPR013324">
    <property type="entry name" value="RNA_pol_sigma_r3/r4-like"/>
</dbReference>
<evidence type="ECO:0000259" key="5">
    <source>
        <dbReference type="Pfam" id="PF04542"/>
    </source>
</evidence>
<comment type="caution">
    <text evidence="7">The sequence shown here is derived from an EMBL/GenBank/DDBJ whole genome shotgun (WGS) entry which is preliminary data.</text>
</comment>
<dbReference type="GO" id="GO:0003677">
    <property type="term" value="F:DNA binding"/>
    <property type="evidence" value="ECO:0007669"/>
    <property type="project" value="InterPro"/>
</dbReference>
<organism evidence="7 8">
    <name type="scientific">Aetokthonos hydrillicola Thurmond2011</name>
    <dbReference type="NCBI Taxonomy" id="2712845"/>
    <lineage>
        <taxon>Bacteria</taxon>
        <taxon>Bacillati</taxon>
        <taxon>Cyanobacteriota</taxon>
        <taxon>Cyanophyceae</taxon>
        <taxon>Nostocales</taxon>
        <taxon>Hapalosiphonaceae</taxon>
        <taxon>Aetokthonos</taxon>
    </lineage>
</organism>
<evidence type="ECO:0000259" key="6">
    <source>
        <dbReference type="Pfam" id="PF08281"/>
    </source>
</evidence>